<evidence type="ECO:0000313" key="3">
    <source>
        <dbReference type="EMBL" id="MVS98866.1"/>
    </source>
</evidence>
<feature type="domain" description="Integrase catalytic" evidence="2">
    <location>
        <begin position="69"/>
        <end position="279"/>
    </location>
</feature>
<dbReference type="PROSITE" id="PS50994">
    <property type="entry name" value="INTEGRASE"/>
    <property type="match status" value="1"/>
</dbReference>
<dbReference type="EMBL" id="WQRF01000001">
    <property type="protein sequence ID" value="MVS98866.1"/>
    <property type="molecule type" value="Genomic_DNA"/>
</dbReference>
<evidence type="ECO:0000313" key="4">
    <source>
        <dbReference type="Proteomes" id="UP000438106"/>
    </source>
</evidence>
<dbReference type="Gene3D" id="3.30.420.10">
    <property type="entry name" value="Ribonuclease H-like superfamily/Ribonuclease H"/>
    <property type="match status" value="1"/>
</dbReference>
<dbReference type="InterPro" id="IPR001584">
    <property type="entry name" value="Integrase_cat-core"/>
</dbReference>
<sequence length="566" mass="64011">MALFGRGYRLLAARRAKGQPTDDLDPFGRPHDQTIRNWIKVSTNYWNVEQKYGAKEAQRRFGGRQRQITATEPLEMVMMDHTQIDVWSTVLDEYGNPVAVGRLWLTYAIDCYSRMILGAVFTYERPSLNSVVECLRQVVRRKKFLIDEYGPHKGATDGYGKPSTVIVDNGWELVGTSFQTSCEAANIDVIWAPVKIPMFKAYVERFFGTLNENIWHRLDGGLPLTPRDRSLLDIDPTADAVHDRERIQDLFWQYVVTRYHVEVHSGIGSSPTLKWRKGLVKNGRPTVDDPVVLDTIMGITQDCLLTAEGVAFRGQRFHDPAITTQLMSDLARHIKVRKQRKGVTSTRSIDVVVTASPGNADQLYVWHPDMRKAIALPNWDVNYKKGTSWYLLDKIKKFARRENLAFHTPEEQAEARVAFLAAVEGAPLRGKYAERKRLAPFLDTTPQLAPGHEVIFKHLERSEDIAQDLAAIRTPEDRVVSHSPRRGGKKATAKAVRTRAENRRKKSEDGAVIDGVLAPEEFASPVHRVTSTIPASTRAAPPRENQISAAERLAELMKQVEQESKK</sequence>
<dbReference type="RefSeq" id="WP_157289707.1">
    <property type="nucleotide sequence ID" value="NZ_WQRF01000001.1"/>
</dbReference>
<feature type="compositionally biased region" description="Basic residues" evidence="1">
    <location>
        <begin position="483"/>
        <end position="492"/>
    </location>
</feature>
<comment type="caution">
    <text evidence="3">The sequence shown here is derived from an EMBL/GenBank/DDBJ whole genome shotgun (WGS) entry which is preliminary data.</text>
</comment>
<keyword evidence="4" id="KW-1185">Reference proteome</keyword>
<accession>A0A7X3FQP0</accession>
<dbReference type="GO" id="GO:0015074">
    <property type="term" value="P:DNA integration"/>
    <property type="evidence" value="ECO:0007669"/>
    <property type="project" value="InterPro"/>
</dbReference>
<dbReference type="AlphaFoldDB" id="A0A7X3FQP0"/>
<dbReference type="GO" id="GO:0003676">
    <property type="term" value="F:nucleic acid binding"/>
    <property type="evidence" value="ECO:0007669"/>
    <property type="project" value="InterPro"/>
</dbReference>
<dbReference type="Proteomes" id="UP000438106">
    <property type="component" value="Unassembled WGS sequence"/>
</dbReference>
<evidence type="ECO:0000259" key="2">
    <source>
        <dbReference type="PROSITE" id="PS50994"/>
    </source>
</evidence>
<dbReference type="SUPFAM" id="SSF53098">
    <property type="entry name" value="Ribonuclease H-like"/>
    <property type="match status" value="1"/>
</dbReference>
<feature type="region of interest" description="Disordered" evidence="1">
    <location>
        <begin position="475"/>
        <end position="511"/>
    </location>
</feature>
<dbReference type="InterPro" id="IPR012337">
    <property type="entry name" value="RNaseH-like_sf"/>
</dbReference>
<organism evidence="3 4">
    <name type="scientific">Devosia marina</name>
    <dbReference type="NCBI Taxonomy" id="2683198"/>
    <lineage>
        <taxon>Bacteria</taxon>
        <taxon>Pseudomonadati</taxon>
        <taxon>Pseudomonadota</taxon>
        <taxon>Alphaproteobacteria</taxon>
        <taxon>Hyphomicrobiales</taxon>
        <taxon>Devosiaceae</taxon>
        <taxon>Devosia</taxon>
    </lineage>
</organism>
<dbReference type="InterPro" id="IPR036397">
    <property type="entry name" value="RNaseH_sf"/>
</dbReference>
<name>A0A7X3FQP0_9HYPH</name>
<feature type="compositionally biased region" description="Basic and acidic residues" evidence="1">
    <location>
        <begin position="498"/>
        <end position="509"/>
    </location>
</feature>
<proteinExistence type="predicted"/>
<gene>
    <name evidence="3" type="ORF">GO014_07515</name>
</gene>
<protein>
    <submittedName>
        <fullName evidence="3">DDE-type integrase/transposase/recombinase</fullName>
    </submittedName>
</protein>
<reference evidence="3 4" key="1">
    <citation type="submission" date="2019-12" db="EMBL/GenBank/DDBJ databases">
        <title>Devosia maris sp. nov., isolated from the deep seawater.</title>
        <authorList>
            <person name="Liu Y."/>
        </authorList>
    </citation>
    <scope>NUCLEOTIDE SEQUENCE [LARGE SCALE GENOMIC DNA]</scope>
    <source>
        <strain evidence="3 4">L53-10-65</strain>
    </source>
</reference>
<evidence type="ECO:0000256" key="1">
    <source>
        <dbReference type="SAM" id="MobiDB-lite"/>
    </source>
</evidence>